<reference evidence="1" key="2">
    <citation type="submission" date="2015-06" db="UniProtKB">
        <authorList>
            <consortium name="EnsemblMetazoa"/>
        </authorList>
    </citation>
    <scope>IDENTIFICATION</scope>
</reference>
<dbReference type="Proteomes" id="UP000015102">
    <property type="component" value="Unassembled WGS sequence"/>
</dbReference>
<organism evidence="1 2">
    <name type="scientific">Megaselia scalaris</name>
    <name type="common">Humpbacked fly</name>
    <name type="synonym">Phora scalaris</name>
    <dbReference type="NCBI Taxonomy" id="36166"/>
    <lineage>
        <taxon>Eukaryota</taxon>
        <taxon>Metazoa</taxon>
        <taxon>Ecdysozoa</taxon>
        <taxon>Arthropoda</taxon>
        <taxon>Hexapoda</taxon>
        <taxon>Insecta</taxon>
        <taxon>Pterygota</taxon>
        <taxon>Neoptera</taxon>
        <taxon>Endopterygota</taxon>
        <taxon>Diptera</taxon>
        <taxon>Brachycera</taxon>
        <taxon>Muscomorpha</taxon>
        <taxon>Platypezoidea</taxon>
        <taxon>Phoridae</taxon>
        <taxon>Megaseliini</taxon>
        <taxon>Megaselia</taxon>
    </lineage>
</organism>
<sequence>MPLRMKVVKGTYILLMKYHENFTFDIVNTVAAGRFPYNINIRPISLVSELLLTYSTPLDLTLFLDFVLTFFH</sequence>
<proteinExistence type="predicted"/>
<keyword evidence="2" id="KW-1185">Reference proteome</keyword>
<evidence type="ECO:0000313" key="2">
    <source>
        <dbReference type="Proteomes" id="UP000015102"/>
    </source>
</evidence>
<accession>T1GXW8</accession>
<dbReference type="EMBL" id="CAQQ02127130">
    <property type="status" value="NOT_ANNOTATED_CDS"/>
    <property type="molecule type" value="Genomic_DNA"/>
</dbReference>
<dbReference type="HOGENOM" id="CLU_2725092_0_0_1"/>
<protein>
    <submittedName>
        <fullName evidence="1">Uncharacterized protein</fullName>
    </submittedName>
</protein>
<dbReference type="EMBL" id="CAQQ02127131">
    <property type="status" value="NOT_ANNOTATED_CDS"/>
    <property type="molecule type" value="Genomic_DNA"/>
</dbReference>
<dbReference type="AlphaFoldDB" id="T1GXW8"/>
<reference evidence="2" key="1">
    <citation type="submission" date="2013-02" db="EMBL/GenBank/DDBJ databases">
        <authorList>
            <person name="Hughes D."/>
        </authorList>
    </citation>
    <scope>NUCLEOTIDE SEQUENCE</scope>
    <source>
        <strain>Durham</strain>
        <strain evidence="2">NC isolate 2 -- Noor lab</strain>
    </source>
</reference>
<evidence type="ECO:0000313" key="1">
    <source>
        <dbReference type="EnsemblMetazoa" id="MESCA008680-PA"/>
    </source>
</evidence>
<name>T1GXW8_MEGSC</name>
<dbReference type="EnsemblMetazoa" id="MESCA008680-RA">
    <property type="protein sequence ID" value="MESCA008680-PA"/>
    <property type="gene ID" value="MESCA008680"/>
</dbReference>